<dbReference type="EMBL" id="BK032687">
    <property type="protein sequence ID" value="DAF55182.1"/>
    <property type="molecule type" value="Genomic_DNA"/>
</dbReference>
<reference evidence="1" key="1">
    <citation type="journal article" date="2021" name="Proc. Natl. Acad. Sci. U.S.A.">
        <title>A Catalog of Tens of Thousands of Viruses from Human Metagenomes Reveals Hidden Associations with Chronic Diseases.</title>
        <authorList>
            <person name="Tisza M.J."/>
            <person name="Buck C.B."/>
        </authorList>
    </citation>
    <scope>NUCLEOTIDE SEQUENCE</scope>
    <source>
        <strain evidence="1">CtZHD14</strain>
    </source>
</reference>
<organism evidence="1">
    <name type="scientific">Siphoviridae sp. ctZHD14</name>
    <dbReference type="NCBI Taxonomy" id="2827891"/>
    <lineage>
        <taxon>Viruses</taxon>
        <taxon>Duplodnaviria</taxon>
        <taxon>Heunggongvirae</taxon>
        <taxon>Uroviricota</taxon>
        <taxon>Caudoviricetes</taxon>
    </lineage>
</organism>
<sequence>MYIVNCSWAYDEDTITIEKPIFFKSYQECVSCIEKEILNCGFKLDYSNYDMDTYSYDLPDDASYAFFSKTRSIAEMYKDCERTTFAIHKINVNMEVR</sequence>
<name>A0A8S5SW36_9CAUD</name>
<proteinExistence type="predicted"/>
<protein>
    <submittedName>
        <fullName evidence="1">Uncharacterized protein</fullName>
    </submittedName>
</protein>
<accession>A0A8S5SW36</accession>
<evidence type="ECO:0000313" key="1">
    <source>
        <dbReference type="EMBL" id="DAF55182.1"/>
    </source>
</evidence>